<dbReference type="EMBL" id="AATP01000003">
    <property type="protein sequence ID" value="EAU41390.1"/>
    <property type="molecule type" value="Genomic_DNA"/>
</dbReference>
<dbReference type="AlphaFoldDB" id="Q0G208"/>
<comment type="caution">
    <text evidence="1">The sequence shown here is derived from an EMBL/GenBank/DDBJ whole genome shotgun (WGS) entry which is preliminary data.</text>
</comment>
<sequence length="47" mass="5123">MGVSCGIDRYGLILQPVLKIHQIAVIAIAMKARVIERLTKIETSDAS</sequence>
<reference evidence="1 2" key="1">
    <citation type="journal article" date="2010" name="J. Bacteriol.">
        <title>Genome sequence of Fulvimarina pelagi HTCC2506T, a Mn(II)-oxidizing alphaproteobacterium possessing an aerobic anoxygenic photosynthetic gene cluster and Xanthorhodopsin.</title>
        <authorList>
            <person name="Kang I."/>
            <person name="Oh H.M."/>
            <person name="Lim S.I."/>
            <person name="Ferriera S."/>
            <person name="Giovannoni S.J."/>
            <person name="Cho J.C."/>
        </authorList>
    </citation>
    <scope>NUCLEOTIDE SEQUENCE [LARGE SCALE GENOMIC DNA]</scope>
    <source>
        <strain evidence="1 2">HTCC2506</strain>
    </source>
</reference>
<accession>Q0G208</accession>
<keyword evidence="2" id="KW-1185">Reference proteome</keyword>
<organism evidence="1 2">
    <name type="scientific">Fulvimarina pelagi HTCC2506</name>
    <dbReference type="NCBI Taxonomy" id="314231"/>
    <lineage>
        <taxon>Bacteria</taxon>
        <taxon>Pseudomonadati</taxon>
        <taxon>Pseudomonadota</taxon>
        <taxon>Alphaproteobacteria</taxon>
        <taxon>Hyphomicrobiales</taxon>
        <taxon>Aurantimonadaceae</taxon>
        <taxon>Fulvimarina</taxon>
    </lineage>
</organism>
<dbReference type="HOGENOM" id="CLU_3168419_0_0_5"/>
<name>Q0G208_9HYPH</name>
<dbReference type="Proteomes" id="UP000004310">
    <property type="component" value="Unassembled WGS sequence"/>
</dbReference>
<gene>
    <name evidence="1" type="ORF">FP2506_01445</name>
</gene>
<evidence type="ECO:0000313" key="2">
    <source>
        <dbReference type="Proteomes" id="UP000004310"/>
    </source>
</evidence>
<protein>
    <submittedName>
        <fullName evidence="1">Uncharacterized protein</fullName>
    </submittedName>
</protein>
<evidence type="ECO:0000313" key="1">
    <source>
        <dbReference type="EMBL" id="EAU41390.1"/>
    </source>
</evidence>
<proteinExistence type="predicted"/>